<dbReference type="Gene3D" id="2.60.40.10">
    <property type="entry name" value="Immunoglobulins"/>
    <property type="match status" value="1"/>
</dbReference>
<dbReference type="PROSITE" id="PS50835">
    <property type="entry name" value="IG_LIKE"/>
    <property type="match status" value="1"/>
</dbReference>
<feature type="non-terminal residue" evidence="9">
    <location>
        <position position="1"/>
    </location>
</feature>
<dbReference type="GO" id="GO:0016020">
    <property type="term" value="C:membrane"/>
    <property type="evidence" value="ECO:0007669"/>
    <property type="project" value="UniProtKB-SubCell"/>
</dbReference>
<protein>
    <submittedName>
        <fullName evidence="9">TRGC2</fullName>
    </submittedName>
</protein>
<evidence type="ECO:0000256" key="5">
    <source>
        <dbReference type="ARBA" id="ARBA00023170"/>
    </source>
</evidence>
<dbReference type="AlphaFoldDB" id="A2J011"/>
<accession>A2J011</accession>
<dbReference type="InterPro" id="IPR003597">
    <property type="entry name" value="Ig_C1-set"/>
</dbReference>
<keyword evidence="6" id="KW-0393">Immunoglobulin domain</keyword>
<proteinExistence type="predicted"/>
<name>A2J011_MOUSE</name>
<keyword evidence="4 7" id="KW-0472">Membrane</keyword>
<keyword evidence="2 7" id="KW-0812">Transmembrane</keyword>
<keyword evidence="5" id="KW-0675">Receptor</keyword>
<dbReference type="InterPro" id="IPR036179">
    <property type="entry name" value="Ig-like_dom_sf"/>
</dbReference>
<dbReference type="FunFam" id="2.60.40.10:FF:001083">
    <property type="entry name" value="T cell receptor gamma constant 2"/>
    <property type="match status" value="1"/>
</dbReference>
<sequence>KRTDSDFSPKPTIFLPSAAETNLHKAGTYLCLLEKFFPEVIRVYWKEKDGEKILESQEGNTIKTNDRYMKFSWLTVTEDSMAKEHSCIVKHENNKRGVDQEILFPPIGKAFTTINVNPRDSVLRHENVNNATDLEDCMKGRKDMLQLQVTTTYAFYTYLILFFKSMVHLAFVVFCLFRRAAMSCDDQRS</sequence>
<evidence type="ECO:0000259" key="8">
    <source>
        <dbReference type="PROSITE" id="PS50835"/>
    </source>
</evidence>
<dbReference type="InterPro" id="IPR007110">
    <property type="entry name" value="Ig-like_dom"/>
</dbReference>
<evidence type="ECO:0000256" key="6">
    <source>
        <dbReference type="ARBA" id="ARBA00023319"/>
    </source>
</evidence>
<dbReference type="PANTHER" id="PTHR19256:SF61">
    <property type="entry name" value="T-CELL RECEPTOR GAMMA CHAIN C REGION 5_10-13"/>
    <property type="match status" value="1"/>
</dbReference>
<evidence type="ECO:0000256" key="1">
    <source>
        <dbReference type="ARBA" id="ARBA00004167"/>
    </source>
</evidence>
<feature type="transmembrane region" description="Helical" evidence="7">
    <location>
        <begin position="153"/>
        <end position="177"/>
    </location>
</feature>
<keyword evidence="3 7" id="KW-1133">Transmembrane helix</keyword>
<dbReference type="InterPro" id="IPR051117">
    <property type="entry name" value="TRG_var/const_region"/>
</dbReference>
<organism evidence="9">
    <name type="scientific">Mus musculus</name>
    <name type="common">Mouse</name>
    <dbReference type="NCBI Taxonomy" id="10090"/>
    <lineage>
        <taxon>Eukaryota</taxon>
        <taxon>Metazoa</taxon>
        <taxon>Chordata</taxon>
        <taxon>Craniata</taxon>
        <taxon>Vertebrata</taxon>
        <taxon>Euteleostomi</taxon>
        <taxon>Mammalia</taxon>
        <taxon>Eutheria</taxon>
        <taxon>Euarchontoglires</taxon>
        <taxon>Glires</taxon>
        <taxon>Rodentia</taxon>
        <taxon>Myomorpha</taxon>
        <taxon>Muroidea</taxon>
        <taxon>Muridae</taxon>
        <taxon>Murinae</taxon>
        <taxon>Mus</taxon>
        <taxon>Mus</taxon>
    </lineage>
</organism>
<evidence type="ECO:0000313" key="9">
    <source>
        <dbReference type="EMBL" id="AAB71703.1"/>
    </source>
</evidence>
<evidence type="ECO:0000256" key="7">
    <source>
        <dbReference type="SAM" id="Phobius"/>
    </source>
</evidence>
<dbReference type="EMBL" id="AF021335">
    <property type="protein sequence ID" value="AAB71703.1"/>
    <property type="molecule type" value="Genomic_DNA"/>
</dbReference>
<evidence type="ECO:0000256" key="4">
    <source>
        <dbReference type="ARBA" id="ARBA00023136"/>
    </source>
</evidence>
<comment type="subcellular location">
    <subcellularLocation>
        <location evidence="1">Membrane</location>
        <topology evidence="1">Single-pass membrane protein</topology>
    </subcellularLocation>
</comment>
<dbReference type="OMA" id="CIITHEN"/>
<dbReference type="SMART" id="SM00407">
    <property type="entry name" value="IGc1"/>
    <property type="match status" value="1"/>
</dbReference>
<dbReference type="SUPFAM" id="SSF48726">
    <property type="entry name" value="Immunoglobulin"/>
    <property type="match status" value="1"/>
</dbReference>
<feature type="domain" description="Ig-like" evidence="8">
    <location>
        <begin position="9"/>
        <end position="103"/>
    </location>
</feature>
<dbReference type="InterPro" id="IPR013783">
    <property type="entry name" value="Ig-like_fold"/>
</dbReference>
<dbReference type="CDD" id="cd07697">
    <property type="entry name" value="IgC1_TCR_gamma"/>
    <property type="match status" value="1"/>
</dbReference>
<evidence type="ECO:0000256" key="3">
    <source>
        <dbReference type="ARBA" id="ARBA00022989"/>
    </source>
</evidence>
<dbReference type="Pfam" id="PF07654">
    <property type="entry name" value="C1-set"/>
    <property type="match status" value="1"/>
</dbReference>
<dbReference type="PANTHER" id="PTHR19256">
    <property type="entry name" value="T-CELL RECEPTOR GAMMA CHAIN"/>
    <property type="match status" value="1"/>
</dbReference>
<reference evidence="9" key="1">
    <citation type="submission" date="1997-08" db="EMBL/GenBank/DDBJ databases">
        <title>Genomic sequence and evolutionary analysis of the gamma 2 and gamma 4 clusters of the mouse TCR gamma locus.</title>
        <authorList>
            <person name="Parlee M.J."/>
            <person name="Zhou Q."/>
            <person name="Koop B.F."/>
        </authorList>
    </citation>
    <scope>NUCLEOTIDE SEQUENCE</scope>
</reference>
<evidence type="ECO:0000256" key="2">
    <source>
        <dbReference type="ARBA" id="ARBA00022692"/>
    </source>
</evidence>